<accession>W6K362</accession>
<dbReference type="PRINTS" id="PR00598">
    <property type="entry name" value="HTHMARR"/>
</dbReference>
<evidence type="ECO:0000259" key="1">
    <source>
        <dbReference type="PROSITE" id="PS50995"/>
    </source>
</evidence>
<dbReference type="EMBL" id="CAJA01000521">
    <property type="protein sequence ID" value="CCH75741.1"/>
    <property type="molecule type" value="Genomic_DNA"/>
</dbReference>
<dbReference type="PROSITE" id="PS50995">
    <property type="entry name" value="HTH_MARR_2"/>
    <property type="match status" value="1"/>
</dbReference>
<feature type="domain" description="HTH marR-type" evidence="1">
    <location>
        <begin position="16"/>
        <end position="151"/>
    </location>
</feature>
<keyword evidence="3" id="KW-1185">Reference proteome</keyword>
<dbReference type="GO" id="GO:0003700">
    <property type="term" value="F:DNA-binding transcription factor activity"/>
    <property type="evidence" value="ECO:0007669"/>
    <property type="project" value="InterPro"/>
</dbReference>
<comment type="caution">
    <text evidence="2">The sequence shown here is derived from an EMBL/GenBank/DDBJ whole genome shotgun (WGS) entry which is preliminary data.</text>
</comment>
<gene>
    <name evidence="2" type="ORF">BN11_920009</name>
</gene>
<proteinExistence type="predicted"/>
<reference evidence="2 3" key="1">
    <citation type="journal article" date="2013" name="ISME J.">
        <title>A metabolic model for members of the genus Tetrasphaera involved in enhanced biological phosphorus removal.</title>
        <authorList>
            <person name="Kristiansen R."/>
            <person name="Nguyen H.T.T."/>
            <person name="Saunders A.M."/>
            <person name="Nielsen J.L."/>
            <person name="Wimmer R."/>
            <person name="Le V.Q."/>
            <person name="McIlroy S.J."/>
            <person name="Petrovski S."/>
            <person name="Seviour R.J."/>
            <person name="Calteau A."/>
            <person name="Nielsen K.L."/>
            <person name="Nielsen P.H."/>
        </authorList>
    </citation>
    <scope>NUCLEOTIDE SEQUENCE [LARGE SCALE GENOMIC DNA]</scope>
    <source>
        <strain evidence="2 3">Ben110</strain>
    </source>
</reference>
<dbReference type="InterPro" id="IPR036388">
    <property type="entry name" value="WH-like_DNA-bd_sf"/>
</dbReference>
<dbReference type="PANTHER" id="PTHR33164">
    <property type="entry name" value="TRANSCRIPTIONAL REGULATOR, MARR FAMILY"/>
    <property type="match status" value="1"/>
</dbReference>
<dbReference type="RefSeq" id="WP_048696322.1">
    <property type="nucleotide sequence ID" value="NZ_HG764815.1"/>
</dbReference>
<evidence type="ECO:0000313" key="3">
    <source>
        <dbReference type="Proteomes" id="UP000035763"/>
    </source>
</evidence>
<protein>
    <submittedName>
        <fullName evidence="2">Regulatory protein MarR</fullName>
    </submittedName>
</protein>
<organism evidence="2 3">
    <name type="scientific">Nostocoides australiense Ben110</name>
    <dbReference type="NCBI Taxonomy" id="1193182"/>
    <lineage>
        <taxon>Bacteria</taxon>
        <taxon>Bacillati</taxon>
        <taxon>Actinomycetota</taxon>
        <taxon>Actinomycetes</taxon>
        <taxon>Micrococcales</taxon>
        <taxon>Intrasporangiaceae</taxon>
        <taxon>Nostocoides</taxon>
    </lineage>
</organism>
<sequence length="164" mass="18593">MATDSTPETRWLTPDEQQAWRAYLRASRLLEVALDRDLAHHGTQLSEYEVVSMLSEAPAGRMRMSALADLVVQSRSRVTHTAARLEKRGWVRREACVDDRRGVELVLTEQGRAHIDDMARCHVNSVREHLLDVLTPEEFRDLGHSMQKIRDALAEPGQAGDAIR</sequence>
<dbReference type="PANTHER" id="PTHR33164:SF99">
    <property type="entry name" value="MARR FAMILY REGULATORY PROTEIN"/>
    <property type="match status" value="1"/>
</dbReference>
<dbReference type="InterPro" id="IPR000835">
    <property type="entry name" value="HTH_MarR-typ"/>
</dbReference>
<dbReference type="OrthoDB" id="8635520at2"/>
<dbReference type="Pfam" id="PF01047">
    <property type="entry name" value="MarR"/>
    <property type="match status" value="1"/>
</dbReference>
<dbReference type="GO" id="GO:0006950">
    <property type="term" value="P:response to stress"/>
    <property type="evidence" value="ECO:0007669"/>
    <property type="project" value="TreeGrafter"/>
</dbReference>
<evidence type="ECO:0000313" key="2">
    <source>
        <dbReference type="EMBL" id="CCH75741.1"/>
    </source>
</evidence>
<dbReference type="STRING" id="1193182.BN11_920009"/>
<dbReference type="InterPro" id="IPR039422">
    <property type="entry name" value="MarR/SlyA-like"/>
</dbReference>
<dbReference type="InterPro" id="IPR036390">
    <property type="entry name" value="WH_DNA-bd_sf"/>
</dbReference>
<dbReference type="Proteomes" id="UP000035763">
    <property type="component" value="Unassembled WGS sequence"/>
</dbReference>
<name>W6K362_9MICO</name>
<dbReference type="SUPFAM" id="SSF46785">
    <property type="entry name" value="Winged helix' DNA-binding domain"/>
    <property type="match status" value="1"/>
</dbReference>
<dbReference type="Gene3D" id="1.10.10.10">
    <property type="entry name" value="Winged helix-like DNA-binding domain superfamily/Winged helix DNA-binding domain"/>
    <property type="match status" value="1"/>
</dbReference>
<dbReference type="SMART" id="SM00347">
    <property type="entry name" value="HTH_MARR"/>
    <property type="match status" value="1"/>
</dbReference>
<dbReference type="AlphaFoldDB" id="W6K362"/>